<dbReference type="RefSeq" id="WP_348956365.1">
    <property type="nucleotide sequence ID" value="NZ_JBDZYD010000019.1"/>
</dbReference>
<feature type="domain" description="HTH tetR-type" evidence="3">
    <location>
        <begin position="10"/>
        <end position="70"/>
    </location>
</feature>
<dbReference type="Gene3D" id="1.10.357.10">
    <property type="entry name" value="Tetracycline Repressor, domain 2"/>
    <property type="match status" value="1"/>
</dbReference>
<proteinExistence type="predicted"/>
<feature type="DNA-binding region" description="H-T-H motif" evidence="2">
    <location>
        <begin position="33"/>
        <end position="52"/>
    </location>
</feature>
<dbReference type="PROSITE" id="PS50977">
    <property type="entry name" value="HTH_TETR_2"/>
    <property type="match status" value="1"/>
</dbReference>
<evidence type="ECO:0000256" key="1">
    <source>
        <dbReference type="ARBA" id="ARBA00023125"/>
    </source>
</evidence>
<evidence type="ECO:0000256" key="2">
    <source>
        <dbReference type="PROSITE-ProRule" id="PRU00335"/>
    </source>
</evidence>
<name>A0ABV0LSI8_9PSEU</name>
<dbReference type="InterPro" id="IPR050109">
    <property type="entry name" value="HTH-type_TetR-like_transc_reg"/>
</dbReference>
<dbReference type="PROSITE" id="PS01081">
    <property type="entry name" value="HTH_TETR_1"/>
    <property type="match status" value="1"/>
</dbReference>
<keyword evidence="1 2" id="KW-0238">DNA-binding</keyword>
<evidence type="ECO:0000259" key="3">
    <source>
        <dbReference type="PROSITE" id="PS50977"/>
    </source>
</evidence>
<dbReference type="Pfam" id="PF00440">
    <property type="entry name" value="TetR_N"/>
    <property type="match status" value="1"/>
</dbReference>
<accession>A0ABV0LSI8</accession>
<gene>
    <name evidence="4" type="ORF">ABJI51_39900</name>
</gene>
<dbReference type="InterPro" id="IPR009057">
    <property type="entry name" value="Homeodomain-like_sf"/>
</dbReference>
<dbReference type="InterPro" id="IPR023772">
    <property type="entry name" value="DNA-bd_HTH_TetR-type_CS"/>
</dbReference>
<evidence type="ECO:0000313" key="5">
    <source>
        <dbReference type="Proteomes" id="UP001440984"/>
    </source>
</evidence>
<dbReference type="Proteomes" id="UP001440984">
    <property type="component" value="Unassembled WGS sequence"/>
</dbReference>
<dbReference type="PANTHER" id="PTHR30055:SF229">
    <property type="entry name" value="HTH-TYPE TRANSCRIPTIONAL REPRESSOR RV1474C"/>
    <property type="match status" value="1"/>
</dbReference>
<dbReference type="PANTHER" id="PTHR30055">
    <property type="entry name" value="HTH-TYPE TRANSCRIPTIONAL REGULATOR RUTR"/>
    <property type="match status" value="1"/>
</dbReference>
<dbReference type="SUPFAM" id="SSF46689">
    <property type="entry name" value="Homeodomain-like"/>
    <property type="match status" value="1"/>
</dbReference>
<keyword evidence="5" id="KW-1185">Reference proteome</keyword>
<reference evidence="4 5" key="1">
    <citation type="submission" date="2024-05" db="EMBL/GenBank/DDBJ databases">
        <authorList>
            <person name="Zhao H."/>
            <person name="Xu Y."/>
            <person name="Lin S."/>
            <person name="Spain J.C."/>
            <person name="Zhou N.-Y."/>
        </authorList>
    </citation>
    <scope>NUCLEOTIDE SEQUENCE [LARGE SCALE GENOMIC DNA]</scope>
    <source>
        <strain evidence="4 5">NEAU-NG30</strain>
    </source>
</reference>
<dbReference type="EMBL" id="JBDZYD010000019">
    <property type="protein sequence ID" value="MEQ0565278.1"/>
    <property type="molecule type" value="Genomic_DNA"/>
</dbReference>
<dbReference type="InterPro" id="IPR001647">
    <property type="entry name" value="HTH_TetR"/>
</dbReference>
<evidence type="ECO:0000313" key="4">
    <source>
        <dbReference type="EMBL" id="MEQ0565278.1"/>
    </source>
</evidence>
<protein>
    <submittedName>
        <fullName evidence="4">TetR/AcrR family transcriptional regulator</fullName>
    </submittedName>
</protein>
<sequence>MPRVSAEHLANRRRQILDAAANCFARNGFHRTSMQDIVRESGLSAGLIYRYFTGKDDMILAIVDEWHTTRAAGLEAAGDPLDGYLDLLRAIAAPEADRQRKLSMQAWAETVREPRIRALARQGVDEQAAAFGATVPDAAIRVLVAIYQGLLLQAAWDDELDVEAFVAAVRSTAVTLTGRAPRTEASDVTKEP</sequence>
<comment type="caution">
    <text evidence="4">The sequence shown here is derived from an EMBL/GenBank/DDBJ whole genome shotgun (WGS) entry which is preliminary data.</text>
</comment>
<dbReference type="PRINTS" id="PR00455">
    <property type="entry name" value="HTHTETR"/>
</dbReference>
<organism evidence="4 5">
    <name type="scientific">Amycolatopsis melonis</name>
    <dbReference type="NCBI Taxonomy" id="3156488"/>
    <lineage>
        <taxon>Bacteria</taxon>
        <taxon>Bacillati</taxon>
        <taxon>Actinomycetota</taxon>
        <taxon>Actinomycetes</taxon>
        <taxon>Pseudonocardiales</taxon>
        <taxon>Pseudonocardiaceae</taxon>
        <taxon>Amycolatopsis</taxon>
    </lineage>
</organism>